<organism evidence="1 2">
    <name type="scientific">Platysternon megacephalum</name>
    <name type="common">big-headed turtle</name>
    <dbReference type="NCBI Taxonomy" id="55544"/>
    <lineage>
        <taxon>Eukaryota</taxon>
        <taxon>Metazoa</taxon>
        <taxon>Chordata</taxon>
        <taxon>Craniata</taxon>
        <taxon>Vertebrata</taxon>
        <taxon>Euteleostomi</taxon>
        <taxon>Archelosauria</taxon>
        <taxon>Testudinata</taxon>
        <taxon>Testudines</taxon>
        <taxon>Cryptodira</taxon>
        <taxon>Durocryptodira</taxon>
        <taxon>Testudinoidea</taxon>
        <taxon>Platysternidae</taxon>
        <taxon>Platysternon</taxon>
    </lineage>
</organism>
<name>A0A4D9DQY3_9SAUR</name>
<evidence type="ECO:0000313" key="2">
    <source>
        <dbReference type="Proteomes" id="UP000297703"/>
    </source>
</evidence>
<accession>A0A4D9DQY3</accession>
<keyword evidence="2" id="KW-1185">Reference proteome</keyword>
<sequence>MRAYRPVTGSGVLRMRFPSPLLPRERQVIFPTLLAAVFSRDVVSKHRSKWRVEAPGTVLRRRYGRIAKNLLNSTLGLPFPSKNGVQDSAITF</sequence>
<gene>
    <name evidence="1" type="ORF">DR999_PMT18426</name>
</gene>
<comment type="caution">
    <text evidence="1">The sequence shown here is derived from an EMBL/GenBank/DDBJ whole genome shotgun (WGS) entry which is preliminary data.</text>
</comment>
<reference evidence="1 2" key="2">
    <citation type="submission" date="2019-04" db="EMBL/GenBank/DDBJ databases">
        <title>The genome sequence of big-headed turtle.</title>
        <authorList>
            <person name="Gong S."/>
        </authorList>
    </citation>
    <scope>NUCLEOTIDE SEQUENCE [LARGE SCALE GENOMIC DNA]</scope>
    <source>
        <strain evidence="1">DO16091913</strain>
        <tissue evidence="1">Muscle</tissue>
    </source>
</reference>
<evidence type="ECO:0000313" key="1">
    <source>
        <dbReference type="EMBL" id="TFJ99528.1"/>
    </source>
</evidence>
<protein>
    <submittedName>
        <fullName evidence="1">Histone H2B.1-like</fullName>
    </submittedName>
</protein>
<dbReference type="Proteomes" id="UP000297703">
    <property type="component" value="Unassembled WGS sequence"/>
</dbReference>
<dbReference type="AlphaFoldDB" id="A0A4D9DQY3"/>
<proteinExistence type="predicted"/>
<dbReference type="EMBL" id="QXTE01000322">
    <property type="protein sequence ID" value="TFJ99528.1"/>
    <property type="molecule type" value="Genomic_DNA"/>
</dbReference>
<reference evidence="1 2" key="1">
    <citation type="submission" date="2019-04" db="EMBL/GenBank/DDBJ databases">
        <title>Draft genome of the big-headed turtle Platysternon megacephalum.</title>
        <authorList>
            <person name="Gong S."/>
        </authorList>
    </citation>
    <scope>NUCLEOTIDE SEQUENCE [LARGE SCALE GENOMIC DNA]</scope>
    <source>
        <strain evidence="1">DO16091913</strain>
        <tissue evidence="1">Muscle</tissue>
    </source>
</reference>